<evidence type="ECO:0000313" key="2">
    <source>
        <dbReference type="EMBL" id="BBM85323.1"/>
    </source>
</evidence>
<dbReference type="RefSeq" id="WP_151969433.1">
    <property type="nucleotide sequence ID" value="NZ_AP019860.1"/>
</dbReference>
<accession>A0A5S9F4P3</accession>
<organism evidence="2 3">
    <name type="scientific">Uabimicrobium amorphum</name>
    <dbReference type="NCBI Taxonomy" id="2596890"/>
    <lineage>
        <taxon>Bacteria</taxon>
        <taxon>Pseudomonadati</taxon>
        <taxon>Planctomycetota</taxon>
        <taxon>Candidatus Uabimicrobiia</taxon>
        <taxon>Candidatus Uabimicrobiales</taxon>
        <taxon>Candidatus Uabimicrobiaceae</taxon>
        <taxon>Candidatus Uabimicrobium</taxon>
    </lineage>
</organism>
<protein>
    <recommendedName>
        <fullName evidence="1">NAD-dependent epimerase/dehydratase domain-containing protein</fullName>
    </recommendedName>
</protein>
<dbReference type="AlphaFoldDB" id="A0A5S9F4P3"/>
<dbReference type="EMBL" id="AP019860">
    <property type="protein sequence ID" value="BBM85323.1"/>
    <property type="molecule type" value="Genomic_DNA"/>
</dbReference>
<dbReference type="SUPFAM" id="SSF51735">
    <property type="entry name" value="NAD(P)-binding Rossmann-fold domains"/>
    <property type="match status" value="1"/>
</dbReference>
<name>A0A5S9F4P3_UABAM</name>
<reference evidence="2 3" key="1">
    <citation type="submission" date="2019-08" db="EMBL/GenBank/DDBJ databases">
        <title>Complete genome sequence of Candidatus Uab amorphum.</title>
        <authorList>
            <person name="Shiratori T."/>
            <person name="Suzuki S."/>
            <person name="Kakizawa Y."/>
            <person name="Ishida K."/>
        </authorList>
    </citation>
    <scope>NUCLEOTIDE SEQUENCE [LARGE SCALE GENOMIC DNA]</scope>
    <source>
        <strain evidence="2 3">SRT547</strain>
    </source>
</reference>
<dbReference type="Gene3D" id="3.40.50.720">
    <property type="entry name" value="NAD(P)-binding Rossmann-like Domain"/>
    <property type="match status" value="1"/>
</dbReference>
<keyword evidence="3" id="KW-1185">Reference proteome</keyword>
<evidence type="ECO:0000259" key="1">
    <source>
        <dbReference type="Pfam" id="PF01370"/>
    </source>
</evidence>
<evidence type="ECO:0000313" key="3">
    <source>
        <dbReference type="Proteomes" id="UP000326354"/>
    </source>
</evidence>
<dbReference type="Proteomes" id="UP000326354">
    <property type="component" value="Chromosome"/>
</dbReference>
<proteinExistence type="predicted"/>
<dbReference type="InterPro" id="IPR036291">
    <property type="entry name" value="NAD(P)-bd_dom_sf"/>
</dbReference>
<dbReference type="KEGG" id="uam:UABAM_03689"/>
<dbReference type="InterPro" id="IPR001509">
    <property type="entry name" value="Epimerase_deHydtase"/>
</dbReference>
<dbReference type="Pfam" id="PF01370">
    <property type="entry name" value="Epimerase"/>
    <property type="match status" value="1"/>
</dbReference>
<feature type="domain" description="NAD-dependent epimerase/dehydratase" evidence="1">
    <location>
        <begin position="44"/>
        <end position="212"/>
    </location>
</feature>
<sequence>MTFFVKNTLSDHRLQHVCYKLEEVASELEYVKTAEFWEQQTRPIVIVGNDNWLTHYLLHFFTEYQHRTPIVFITFSKPSFYEEERYKSVDLVAIKDMEDLGRLLEQFSPVTVFYSDYERNIGDSNFIKLYTKNVLQVEKICKILSSLPPSRLILFSDNCVCGAGRGDENEMIVPTTPLGKSFEEMEQVATLYHNSQELEVYCLRLAPVYGIGVNDGLMKLVHLFANGYFLGTIEGIEDISVLNASDAILVSFLVMVAPKPGYQIFNVSDGTISLHNLLRFFDEKIPKKKLLGIDCKLANVLGVGYQNQIAVSQNTFRYLCGFFEYSNDFINQLRFQQKQSSLNENVADYILSLAVMSNKRLKNMLGWAPENDVKKSLAQIISWCEEGDWNYFKHIQKYDEYTKNTLLPAYDNAANIAQELSSYAQMIEKTNKYLDLKILDLPKIYIDIQSLHIFFQEVWNSVPSIVGKSGKKQFIPELLPEILQTILQILRYEHSVVERKYPLNTSQQIFNLTQKLGEFSPKTMRFYCHLAILSKTFLWLNKHMSVCDELLQIVPDKNIGVFIQSDLGDIALKIKIKNNKISIQSFRKAIDSFPRAWNLEKKLHEFKKSANLYLTVGFYLKPLLRDSLASDFVKRVLYNLGKYYFIQELERKYIDALVEKVSHESMNTYYLFIDNKPQVKLGFAVTHKKISKVSSSFLAMVNELMKTSDDLEQLSQLLESQASRREKYVFLRIRMVKKLLSSKFSTMLLKWLLGNAK</sequence>
<gene>
    <name evidence="2" type="ORF">UABAM_03689</name>
</gene>